<proteinExistence type="predicted"/>
<reference evidence="1 2" key="1">
    <citation type="submission" date="2019-01" db="EMBL/GenBank/DDBJ databases">
        <title>Draft genome sequence of Dictyobacter sp. Uno17.</title>
        <authorList>
            <person name="Wang C.M."/>
            <person name="Zheng Y."/>
            <person name="Sakai Y."/>
            <person name="Abe K."/>
            <person name="Yokota A."/>
            <person name="Yabe S."/>
        </authorList>
    </citation>
    <scope>NUCLEOTIDE SEQUENCE [LARGE SCALE GENOMIC DNA]</scope>
    <source>
        <strain evidence="1 2">Uno17</strain>
    </source>
</reference>
<dbReference type="AlphaFoldDB" id="A0A5A5TDU2"/>
<dbReference type="Gene3D" id="3.30.530.20">
    <property type="match status" value="1"/>
</dbReference>
<evidence type="ECO:0000313" key="2">
    <source>
        <dbReference type="Proteomes" id="UP000322530"/>
    </source>
</evidence>
<dbReference type="EMBL" id="BIXY01000035">
    <property type="protein sequence ID" value="GCF09054.1"/>
    <property type="molecule type" value="Genomic_DNA"/>
</dbReference>
<evidence type="ECO:0008006" key="3">
    <source>
        <dbReference type="Google" id="ProtNLM"/>
    </source>
</evidence>
<dbReference type="Pfam" id="PF06240">
    <property type="entry name" value="COXG"/>
    <property type="match status" value="1"/>
</dbReference>
<dbReference type="InterPro" id="IPR023393">
    <property type="entry name" value="START-like_dom_sf"/>
</dbReference>
<dbReference type="PANTHER" id="PTHR38588">
    <property type="entry name" value="BLL0334 PROTEIN"/>
    <property type="match status" value="1"/>
</dbReference>
<gene>
    <name evidence="1" type="ORF">KDI_26180</name>
</gene>
<dbReference type="InterPro" id="IPR010419">
    <property type="entry name" value="CO_DH_gsu"/>
</dbReference>
<comment type="caution">
    <text evidence="1">The sequence shown here is derived from an EMBL/GenBank/DDBJ whole genome shotgun (WGS) entry which is preliminary data.</text>
</comment>
<accession>A0A5A5TDU2</accession>
<organism evidence="1 2">
    <name type="scientific">Dictyobacter arantiisoli</name>
    <dbReference type="NCBI Taxonomy" id="2014874"/>
    <lineage>
        <taxon>Bacteria</taxon>
        <taxon>Bacillati</taxon>
        <taxon>Chloroflexota</taxon>
        <taxon>Ktedonobacteria</taxon>
        <taxon>Ktedonobacterales</taxon>
        <taxon>Dictyobacteraceae</taxon>
        <taxon>Dictyobacter</taxon>
    </lineage>
</organism>
<keyword evidence="2" id="KW-1185">Reference proteome</keyword>
<dbReference type="SUPFAM" id="SSF55961">
    <property type="entry name" value="Bet v1-like"/>
    <property type="match status" value="1"/>
</dbReference>
<protein>
    <recommendedName>
        <fullName evidence="3">Carbon monoxide dehydrogenase subunit G</fullName>
    </recommendedName>
</protein>
<dbReference type="PANTHER" id="PTHR38588:SF1">
    <property type="entry name" value="BLL0334 PROTEIN"/>
    <property type="match status" value="1"/>
</dbReference>
<sequence length="236" mass="26096">MNIEGTYTVQARSHEVWRYLTDPELLNQTAPGITSVSSVDEHTHTITIFIDNAPFKGSHQGQITLSELQYPYHYRLSLSSEGALNLQGVGSIHLHERDGKTIIAYKGALTAKTTALWSPALVKGAAKLFIQQYFHALADHLRMLPGAQSVPDTQTTSSTVSQPAGEITIVPHAHADNNEEELLPDTVSAKVVHLLHLGAANTEEQVRWERRLRRTSTITGLLVLVWIGTKLPRRRG</sequence>
<evidence type="ECO:0000313" key="1">
    <source>
        <dbReference type="EMBL" id="GCF09054.1"/>
    </source>
</evidence>
<dbReference type="RefSeq" id="WP_149402015.1">
    <property type="nucleotide sequence ID" value="NZ_BIXY01000035.1"/>
</dbReference>
<dbReference type="OrthoDB" id="9787428at2"/>
<name>A0A5A5TDU2_9CHLR</name>
<dbReference type="Proteomes" id="UP000322530">
    <property type="component" value="Unassembled WGS sequence"/>
</dbReference>